<dbReference type="AlphaFoldDB" id="A0A0G4F6S0"/>
<accession>A0A0G4F6S0</accession>
<evidence type="ECO:0000313" key="3">
    <source>
        <dbReference type="Proteomes" id="UP000041254"/>
    </source>
</evidence>
<sequence>MPPLVTCPIDPEDDTFEPAEHPRPHLKLWRRKRESTQHFGDLHLDAADWVEYLINHKSEVLTHVYALPHWTTPDDALTQMSWVFL</sequence>
<evidence type="ECO:0000313" key="2">
    <source>
        <dbReference type="EMBL" id="CEM07945.1"/>
    </source>
</evidence>
<reference evidence="2 3" key="1">
    <citation type="submission" date="2014-11" db="EMBL/GenBank/DDBJ databases">
        <authorList>
            <person name="Zhu J."/>
            <person name="Qi W."/>
            <person name="Song R."/>
        </authorList>
    </citation>
    <scope>NUCLEOTIDE SEQUENCE [LARGE SCALE GENOMIC DNA]</scope>
</reference>
<gene>
    <name evidence="2" type="ORF">Vbra_248</name>
</gene>
<dbReference type="Proteomes" id="UP000041254">
    <property type="component" value="Unassembled WGS sequence"/>
</dbReference>
<dbReference type="EMBL" id="CDMY01000381">
    <property type="protein sequence ID" value="CEM07945.1"/>
    <property type="molecule type" value="Genomic_DNA"/>
</dbReference>
<organism evidence="2 3">
    <name type="scientific">Vitrella brassicaformis (strain CCMP3155)</name>
    <dbReference type="NCBI Taxonomy" id="1169540"/>
    <lineage>
        <taxon>Eukaryota</taxon>
        <taxon>Sar</taxon>
        <taxon>Alveolata</taxon>
        <taxon>Colpodellida</taxon>
        <taxon>Vitrellaceae</taxon>
        <taxon>Vitrella</taxon>
    </lineage>
</organism>
<proteinExistence type="predicted"/>
<keyword evidence="3" id="KW-1185">Reference proteome</keyword>
<dbReference type="VEuPathDB" id="CryptoDB:Vbra_248"/>
<dbReference type="InParanoid" id="A0A0G4F6S0"/>
<evidence type="ECO:0000256" key="1">
    <source>
        <dbReference type="SAM" id="MobiDB-lite"/>
    </source>
</evidence>
<name>A0A0G4F6S0_VITBC</name>
<protein>
    <submittedName>
        <fullName evidence="2">Uncharacterized protein</fullName>
    </submittedName>
</protein>
<feature type="region of interest" description="Disordered" evidence="1">
    <location>
        <begin position="1"/>
        <end position="20"/>
    </location>
</feature>